<keyword evidence="10" id="KW-1185">Reference proteome</keyword>
<dbReference type="GO" id="GO:0001193">
    <property type="term" value="P:maintenance of transcriptional fidelity during transcription elongation by RNA polymerase II"/>
    <property type="evidence" value="ECO:0007669"/>
    <property type="project" value="TreeGrafter"/>
</dbReference>
<keyword evidence="7 9" id="KW-0240">DNA-directed RNA polymerase</keyword>
<dbReference type="Pfam" id="PF01096">
    <property type="entry name" value="Zn_ribbon_TFIIS"/>
    <property type="match status" value="1"/>
</dbReference>
<dbReference type="SUPFAM" id="SSF57783">
    <property type="entry name" value="Zinc beta-ribbon"/>
    <property type="match status" value="2"/>
</dbReference>
<dbReference type="SMART" id="SM00661">
    <property type="entry name" value="RPOL9"/>
    <property type="match status" value="1"/>
</dbReference>
<evidence type="ECO:0000256" key="3">
    <source>
        <dbReference type="ARBA" id="ARBA00022771"/>
    </source>
</evidence>
<dbReference type="CDD" id="cd10508">
    <property type="entry name" value="Zn-ribbon_RPB9"/>
    <property type="match status" value="1"/>
</dbReference>
<accession>A0A0M0J348</accession>
<evidence type="ECO:0000313" key="9">
    <source>
        <dbReference type="EMBL" id="KOO20969.1"/>
    </source>
</evidence>
<keyword evidence="2 7" id="KW-0479">Metal-binding</keyword>
<dbReference type="PANTHER" id="PTHR11239">
    <property type="entry name" value="DNA-DIRECTED RNA POLYMERASE"/>
    <property type="match status" value="1"/>
</dbReference>
<dbReference type="GO" id="GO:0005730">
    <property type="term" value="C:nucleolus"/>
    <property type="evidence" value="ECO:0007669"/>
    <property type="project" value="UniProtKB-SubCell"/>
</dbReference>
<dbReference type="GO" id="GO:0003899">
    <property type="term" value="F:DNA-directed RNA polymerase activity"/>
    <property type="evidence" value="ECO:0007669"/>
    <property type="project" value="InterPro"/>
</dbReference>
<dbReference type="InterPro" id="IPR012164">
    <property type="entry name" value="Rpa12/Rpb9/Rpc10/TFS"/>
</dbReference>
<name>A0A0M0J348_9EUKA</name>
<comment type="subcellular location">
    <subcellularLocation>
        <location evidence="1">Nucleus</location>
        <location evidence="1">Nucleolus</location>
    </subcellularLocation>
</comment>
<dbReference type="GO" id="GO:0008270">
    <property type="term" value="F:zinc ion binding"/>
    <property type="evidence" value="ECO:0007669"/>
    <property type="project" value="UniProtKB-KW"/>
</dbReference>
<dbReference type="AlphaFoldDB" id="A0A0M0J348"/>
<dbReference type="InterPro" id="IPR001529">
    <property type="entry name" value="Zn_ribbon_RPB9"/>
</dbReference>
<evidence type="ECO:0000256" key="1">
    <source>
        <dbReference type="ARBA" id="ARBA00004604"/>
    </source>
</evidence>
<evidence type="ECO:0000256" key="4">
    <source>
        <dbReference type="ARBA" id="ARBA00022833"/>
    </source>
</evidence>
<dbReference type="Pfam" id="PF02150">
    <property type="entry name" value="Zn_ribbon_RPB9"/>
    <property type="match status" value="1"/>
</dbReference>
<organism evidence="9 10">
    <name type="scientific">Chrysochromulina tobinii</name>
    <dbReference type="NCBI Taxonomy" id="1460289"/>
    <lineage>
        <taxon>Eukaryota</taxon>
        <taxon>Haptista</taxon>
        <taxon>Haptophyta</taxon>
        <taxon>Prymnesiophyceae</taxon>
        <taxon>Prymnesiales</taxon>
        <taxon>Chrysochromulinaceae</taxon>
        <taxon>Chrysochromulina</taxon>
    </lineage>
</organism>
<evidence type="ECO:0000256" key="5">
    <source>
        <dbReference type="ARBA" id="ARBA00023242"/>
    </source>
</evidence>
<comment type="similarity">
    <text evidence="7">Belongs to the archaeal rpoM/eukaryotic RPA12/RPB9/RPC11 RNA polymerase family.</text>
</comment>
<gene>
    <name evidence="9" type="ORF">Ctob_000388</name>
</gene>
<keyword evidence="4" id="KW-0862">Zinc</keyword>
<dbReference type="PROSITE" id="PS51133">
    <property type="entry name" value="ZF_TFIIS_2"/>
    <property type="match status" value="1"/>
</dbReference>
<proteinExistence type="inferred from homology"/>
<dbReference type="GO" id="GO:0006367">
    <property type="term" value="P:transcription initiation at RNA polymerase II promoter"/>
    <property type="evidence" value="ECO:0007669"/>
    <property type="project" value="TreeGrafter"/>
</dbReference>
<dbReference type="OrthoDB" id="282270at2759"/>
<feature type="domain" description="TFIIS-type" evidence="8">
    <location>
        <begin position="133"/>
        <end position="174"/>
    </location>
</feature>
<dbReference type="InterPro" id="IPR001222">
    <property type="entry name" value="Znf_TFIIS"/>
</dbReference>
<dbReference type="Gene3D" id="2.20.25.10">
    <property type="match status" value="2"/>
</dbReference>
<dbReference type="EMBL" id="JWZX01003399">
    <property type="protein sequence ID" value="KOO20969.1"/>
    <property type="molecule type" value="Genomic_DNA"/>
</dbReference>
<sequence length="175" mass="19553">MVGVVARELALAAVQPPAPAARLNMVLRCRGGGGNDRIPGQEEVLEYTSTGRRPRIQYNSDPGRQTPFWLCPECGNMLYPKENAATKTLQRVCRNCQHTDAAERNLVFVNDQRPPNVSAEVTADVTKDPTLPRTHQCLCTNCQHTEAVFFQAVTRGDEGMKLIFMCTKCAYRWVQ</sequence>
<dbReference type="GO" id="GO:0003676">
    <property type="term" value="F:nucleic acid binding"/>
    <property type="evidence" value="ECO:0007669"/>
    <property type="project" value="InterPro"/>
</dbReference>
<keyword evidence="7" id="KW-0804">Transcription</keyword>
<evidence type="ECO:0000259" key="8">
    <source>
        <dbReference type="PROSITE" id="PS51133"/>
    </source>
</evidence>
<reference evidence="10" key="1">
    <citation type="journal article" date="2015" name="PLoS Genet.">
        <title>Genome Sequence and Transcriptome Analyses of Chrysochromulina tobin: Metabolic Tools for Enhanced Algal Fitness in the Prominent Order Prymnesiales (Haptophyceae).</title>
        <authorList>
            <person name="Hovde B.T."/>
            <person name="Deodato C.R."/>
            <person name="Hunsperger H.M."/>
            <person name="Ryken S.A."/>
            <person name="Yost W."/>
            <person name="Jha R.K."/>
            <person name="Patterson J."/>
            <person name="Monnat R.J. Jr."/>
            <person name="Barlow S.B."/>
            <person name="Starkenburg S.R."/>
            <person name="Cattolico R.A."/>
        </authorList>
    </citation>
    <scope>NUCLEOTIDE SEQUENCE</scope>
    <source>
        <strain evidence="10">CCMP291</strain>
    </source>
</reference>
<dbReference type="Proteomes" id="UP000037460">
    <property type="component" value="Unassembled WGS sequence"/>
</dbReference>
<comment type="caution">
    <text evidence="9">The sequence shown here is derived from an EMBL/GenBank/DDBJ whole genome shotgun (WGS) entry which is preliminary data.</text>
</comment>
<dbReference type="PANTHER" id="PTHR11239:SF1">
    <property type="entry name" value="DNA-DIRECTED RNA POLYMERASE II SUBUNIT RPB9"/>
    <property type="match status" value="1"/>
</dbReference>
<evidence type="ECO:0000256" key="7">
    <source>
        <dbReference type="RuleBase" id="RU003474"/>
    </source>
</evidence>
<evidence type="ECO:0000313" key="10">
    <source>
        <dbReference type="Proteomes" id="UP000037460"/>
    </source>
</evidence>
<keyword evidence="3 6" id="KW-0863">Zinc-finger</keyword>
<dbReference type="SMART" id="SM00440">
    <property type="entry name" value="ZnF_C2C2"/>
    <property type="match status" value="1"/>
</dbReference>
<evidence type="ECO:0000256" key="2">
    <source>
        <dbReference type="ARBA" id="ARBA00022723"/>
    </source>
</evidence>
<evidence type="ECO:0000256" key="6">
    <source>
        <dbReference type="PROSITE-ProRule" id="PRU00472"/>
    </source>
</evidence>
<dbReference type="GO" id="GO:0006283">
    <property type="term" value="P:transcription-coupled nucleotide-excision repair"/>
    <property type="evidence" value="ECO:0007669"/>
    <property type="project" value="TreeGrafter"/>
</dbReference>
<dbReference type="GO" id="GO:0005665">
    <property type="term" value="C:RNA polymerase II, core complex"/>
    <property type="evidence" value="ECO:0007669"/>
    <property type="project" value="TreeGrafter"/>
</dbReference>
<keyword evidence="5" id="KW-0539">Nucleus</keyword>
<protein>
    <submittedName>
        <fullName evidence="9">DNA-directed RNA polymerase ii subunit rpb9-like protein</fullName>
    </submittedName>
</protein>
<dbReference type="InterPro" id="IPR034012">
    <property type="entry name" value="Zn_ribbon_RPB9_C"/>
</dbReference>